<dbReference type="EMBL" id="JAIQCV010000008">
    <property type="protein sequence ID" value="KAH1072011.1"/>
    <property type="molecule type" value="Genomic_DNA"/>
</dbReference>
<sequence>MEVCDEEENDPMVVTTTIAEFKVKMILVDSGSVVEVLTWDMYQKMGLKEQALKKVSSLYDFANHPAKDGEHTTVEYVQFFVIDHPMACNAIFGASYYPNGQNNDCYLLYEIQIPYQNGGKIYEIRPAISQSMSYVISQTNSRARAAKVKTTRPEFVISIGVSQVLGLDVRIEEIVRKPEAVEMYKVEP</sequence>
<keyword evidence="2" id="KW-1185">Reference proteome</keyword>
<dbReference type="OrthoDB" id="779804at2759"/>
<gene>
    <name evidence="1" type="ORF">J1N35_024339</name>
</gene>
<accession>A0A9D3V4K2</accession>
<evidence type="ECO:0000313" key="2">
    <source>
        <dbReference type="Proteomes" id="UP000828251"/>
    </source>
</evidence>
<dbReference type="Proteomes" id="UP000828251">
    <property type="component" value="Unassembled WGS sequence"/>
</dbReference>
<evidence type="ECO:0000313" key="1">
    <source>
        <dbReference type="EMBL" id="KAH1072011.1"/>
    </source>
</evidence>
<dbReference type="AlphaFoldDB" id="A0A9D3V4K2"/>
<comment type="caution">
    <text evidence="1">The sequence shown here is derived from an EMBL/GenBank/DDBJ whole genome shotgun (WGS) entry which is preliminary data.</text>
</comment>
<name>A0A9D3V4K2_9ROSI</name>
<organism evidence="1 2">
    <name type="scientific">Gossypium stocksii</name>
    <dbReference type="NCBI Taxonomy" id="47602"/>
    <lineage>
        <taxon>Eukaryota</taxon>
        <taxon>Viridiplantae</taxon>
        <taxon>Streptophyta</taxon>
        <taxon>Embryophyta</taxon>
        <taxon>Tracheophyta</taxon>
        <taxon>Spermatophyta</taxon>
        <taxon>Magnoliopsida</taxon>
        <taxon>eudicotyledons</taxon>
        <taxon>Gunneridae</taxon>
        <taxon>Pentapetalae</taxon>
        <taxon>rosids</taxon>
        <taxon>malvids</taxon>
        <taxon>Malvales</taxon>
        <taxon>Malvaceae</taxon>
        <taxon>Malvoideae</taxon>
        <taxon>Gossypium</taxon>
    </lineage>
</organism>
<proteinExistence type="predicted"/>
<protein>
    <submittedName>
        <fullName evidence="1">Uncharacterized protein</fullName>
    </submittedName>
</protein>
<reference evidence="1 2" key="1">
    <citation type="journal article" date="2021" name="Plant Biotechnol. J.">
        <title>Multi-omics assisted identification of the key and species-specific regulatory components of drought-tolerant mechanisms in Gossypium stocksii.</title>
        <authorList>
            <person name="Yu D."/>
            <person name="Ke L."/>
            <person name="Zhang D."/>
            <person name="Wu Y."/>
            <person name="Sun Y."/>
            <person name="Mei J."/>
            <person name="Sun J."/>
            <person name="Sun Y."/>
        </authorList>
    </citation>
    <scope>NUCLEOTIDE SEQUENCE [LARGE SCALE GENOMIC DNA]</scope>
    <source>
        <strain evidence="2">cv. E1</strain>
        <tissue evidence="1">Leaf</tissue>
    </source>
</reference>